<feature type="signal peptide" evidence="2">
    <location>
        <begin position="1"/>
        <end position="23"/>
    </location>
</feature>
<accession>A0A495JN33</accession>
<sequence>MRSTRARVLVSALFAVAALSACSQPSSTSPGLPGGPGGDAPVSATHPPADPSRAADRGMVTGTVSRADGSPVPGVGIGVQSVDNPAKPVPQLVVTTDAKGVFQWNLEPGRYEFHIRTGGTSITGQAAPQPATVTAGQTSTVNFTLT</sequence>
<keyword evidence="3" id="KW-0121">Carboxypeptidase</keyword>
<dbReference type="InterPro" id="IPR013784">
    <property type="entry name" value="Carb-bd-like_fold"/>
</dbReference>
<evidence type="ECO:0000313" key="4">
    <source>
        <dbReference type="Proteomes" id="UP000277671"/>
    </source>
</evidence>
<dbReference type="PROSITE" id="PS51257">
    <property type="entry name" value="PROKAR_LIPOPROTEIN"/>
    <property type="match status" value="1"/>
</dbReference>
<feature type="region of interest" description="Disordered" evidence="1">
    <location>
        <begin position="23"/>
        <end position="86"/>
    </location>
</feature>
<dbReference type="GO" id="GO:0030246">
    <property type="term" value="F:carbohydrate binding"/>
    <property type="evidence" value="ECO:0007669"/>
    <property type="project" value="InterPro"/>
</dbReference>
<evidence type="ECO:0000313" key="3">
    <source>
        <dbReference type="EMBL" id="RKR89439.1"/>
    </source>
</evidence>
<dbReference type="EMBL" id="RBKT01000001">
    <property type="protein sequence ID" value="RKR89439.1"/>
    <property type="molecule type" value="Genomic_DNA"/>
</dbReference>
<proteinExistence type="predicted"/>
<keyword evidence="3" id="KW-0378">Hydrolase</keyword>
<dbReference type="SUPFAM" id="SSF49452">
    <property type="entry name" value="Starch-binding domain-like"/>
    <property type="match status" value="1"/>
</dbReference>
<dbReference type="Pfam" id="PF13620">
    <property type="entry name" value="CarboxypepD_reg"/>
    <property type="match status" value="1"/>
</dbReference>
<keyword evidence="2" id="KW-0732">Signal</keyword>
<keyword evidence="4" id="KW-1185">Reference proteome</keyword>
<gene>
    <name evidence="3" type="ORF">BDK92_3787</name>
</gene>
<organism evidence="3 4">
    <name type="scientific">Micromonospora pisi</name>
    <dbReference type="NCBI Taxonomy" id="589240"/>
    <lineage>
        <taxon>Bacteria</taxon>
        <taxon>Bacillati</taxon>
        <taxon>Actinomycetota</taxon>
        <taxon>Actinomycetes</taxon>
        <taxon>Micromonosporales</taxon>
        <taxon>Micromonosporaceae</taxon>
        <taxon>Micromonospora</taxon>
    </lineage>
</organism>
<evidence type="ECO:0000256" key="2">
    <source>
        <dbReference type="SAM" id="SignalP"/>
    </source>
</evidence>
<dbReference type="GO" id="GO:0004180">
    <property type="term" value="F:carboxypeptidase activity"/>
    <property type="evidence" value="ECO:0007669"/>
    <property type="project" value="UniProtKB-KW"/>
</dbReference>
<dbReference type="AlphaFoldDB" id="A0A495JN33"/>
<dbReference type="Proteomes" id="UP000277671">
    <property type="component" value="Unassembled WGS sequence"/>
</dbReference>
<name>A0A495JN33_9ACTN</name>
<reference evidence="3 4" key="1">
    <citation type="submission" date="2018-10" db="EMBL/GenBank/DDBJ databases">
        <title>Sequencing the genomes of 1000 actinobacteria strains.</title>
        <authorList>
            <person name="Klenk H.-P."/>
        </authorList>
    </citation>
    <scope>NUCLEOTIDE SEQUENCE [LARGE SCALE GENOMIC DNA]</scope>
    <source>
        <strain evidence="3 4">DSM 45175</strain>
    </source>
</reference>
<comment type="caution">
    <text evidence="3">The sequence shown here is derived from an EMBL/GenBank/DDBJ whole genome shotgun (WGS) entry which is preliminary data.</text>
</comment>
<dbReference type="Gene3D" id="2.60.40.1120">
    <property type="entry name" value="Carboxypeptidase-like, regulatory domain"/>
    <property type="match status" value="1"/>
</dbReference>
<feature type="chain" id="PRO_5019774721" evidence="2">
    <location>
        <begin position="24"/>
        <end position="146"/>
    </location>
</feature>
<keyword evidence="3" id="KW-0645">Protease</keyword>
<dbReference type="RefSeq" id="WP_170208614.1">
    <property type="nucleotide sequence ID" value="NZ_RBKT01000001.1"/>
</dbReference>
<evidence type="ECO:0000256" key="1">
    <source>
        <dbReference type="SAM" id="MobiDB-lite"/>
    </source>
</evidence>
<protein>
    <submittedName>
        <fullName evidence="3">Carboxypeptidase family protein</fullName>
    </submittedName>
</protein>